<name>A0A0X8JP48_9BACT</name>
<dbReference type="EMBL" id="CP014230">
    <property type="protein sequence ID" value="AMD92384.1"/>
    <property type="molecule type" value="Genomic_DNA"/>
</dbReference>
<sequence length="272" mass="29778">MITLYTAPDCLRCKIVKDFLAERGQEYTAYDFKADKDTFNAFYRARRASIYRNPEGVEFPIFDDGAVIRQGTGEILAYLLAGQALEGCAKRSGLLHGWISGLCVSACPEGQEENFITLVRLLAGGGLNVELRSDGRRAGLLRQVLDTGAVRRVILDIVAPARLYPAVAGGGLDMQDLEQSITLVKGHAEHMIRMLVTAWPGEEGTLTRLAPAEAGEAAKMVLDACGDRMLPVFIEAQPVEGLEALEDQALLPYRSKIRMSLVKAEIRKPDAR</sequence>
<organism evidence="1 2">
    <name type="scientific">Desulfomicrobium orale DSM 12838</name>
    <dbReference type="NCBI Taxonomy" id="888061"/>
    <lineage>
        <taxon>Bacteria</taxon>
        <taxon>Pseudomonadati</taxon>
        <taxon>Thermodesulfobacteriota</taxon>
        <taxon>Desulfovibrionia</taxon>
        <taxon>Desulfovibrionales</taxon>
        <taxon>Desulfomicrobiaceae</taxon>
        <taxon>Desulfomicrobium</taxon>
    </lineage>
</organism>
<keyword evidence="2" id="KW-1185">Reference proteome</keyword>
<protein>
    <recommendedName>
        <fullName evidence="3">GST N-terminal domain-containing protein</fullName>
    </recommendedName>
</protein>
<dbReference type="RefSeq" id="WP_066603710.1">
    <property type="nucleotide sequence ID" value="NZ_CP014230.1"/>
</dbReference>
<gene>
    <name evidence="1" type="ORF">AXF15_04165</name>
</gene>
<evidence type="ECO:0000313" key="1">
    <source>
        <dbReference type="EMBL" id="AMD92384.1"/>
    </source>
</evidence>
<dbReference type="Proteomes" id="UP000063964">
    <property type="component" value="Chromosome"/>
</dbReference>
<dbReference type="Gene3D" id="3.40.30.10">
    <property type="entry name" value="Glutaredoxin"/>
    <property type="match status" value="1"/>
</dbReference>
<evidence type="ECO:0008006" key="3">
    <source>
        <dbReference type="Google" id="ProtNLM"/>
    </source>
</evidence>
<dbReference type="InterPro" id="IPR036249">
    <property type="entry name" value="Thioredoxin-like_sf"/>
</dbReference>
<accession>A0A0X8JP48</accession>
<dbReference type="OrthoDB" id="9795531at2"/>
<dbReference type="SUPFAM" id="SSF52833">
    <property type="entry name" value="Thioredoxin-like"/>
    <property type="match status" value="1"/>
</dbReference>
<proteinExistence type="predicted"/>
<reference evidence="2" key="1">
    <citation type="submission" date="2016-02" db="EMBL/GenBank/DDBJ databases">
        <authorList>
            <person name="Holder M.E."/>
            <person name="Ajami N.J."/>
            <person name="Petrosino J.F."/>
        </authorList>
    </citation>
    <scope>NUCLEOTIDE SEQUENCE [LARGE SCALE GENOMIC DNA]</scope>
    <source>
        <strain evidence="2">DSM 12838</strain>
    </source>
</reference>
<dbReference type="KEGG" id="doa:AXF15_04165"/>
<dbReference type="AlphaFoldDB" id="A0A0X8JP48"/>
<evidence type="ECO:0000313" key="2">
    <source>
        <dbReference type="Proteomes" id="UP000063964"/>
    </source>
</evidence>
<dbReference type="STRING" id="888061.AXF15_04165"/>